<sequence>MEAAFRERISRFDIPPRGLAEHARAYAKIKGESQVEDAVDQIVKIITTSSGDCGEDFENRPDIDKLRKLFSDVVLSTLQDDRQKSRWEREKIEDTMLKRTQGDNILLEKENRIMSAMLSELESNKVEQSTGAEKSSETEMITKAHGTADGQSWRNMANFTYWSHFLSPSRVDEYVFPKRGPELRKIVADFENGPNLILAQETNMWKDLVSNFERTQRQLAKAREEAVQQDWELDRLRTEVQQFRDSDIACYRKWVQDLESKSLSLWMWTDSLEERLEAKDLKLGVLEVMMPTPGAKTKTDVGNETKTEDDGKVEKERITNHKRRTHILHWRFMASVKVFNKCQEIIKKAKMETELHSLLNEIEETREWAAESLRQAWKRPARKAVRTLSDAIDVYDLCLHKVEFELVKSGFEPVRPARDQLPSVFKRHLDWVKPEDADFISPAEKAENKQIEASMASKSKLDQLEGSIQSFMSKKFRELDNKNGWEKELVLKELAAIKDLHAIDRAENQPAPAYPGLPDRLDQTYAAKPGTDAGAIARELRRLGGTCRNFEFWMPVTKLRIPQGLLFLGVLTTLMYLVVTWAIQYNLRAGWLSANAYSRALYHDVDARVSELTRALSWSNASAQ</sequence>
<feature type="transmembrane region" description="Helical" evidence="3">
    <location>
        <begin position="564"/>
        <end position="583"/>
    </location>
</feature>
<keyword evidence="3" id="KW-0812">Transmembrane</keyword>
<reference evidence="4" key="1">
    <citation type="submission" date="2021-03" db="EMBL/GenBank/DDBJ databases">
        <title>Revisited historic fungal species revealed as producer of novel bioactive compounds through whole genome sequencing and comparative genomics.</title>
        <authorList>
            <person name="Vignolle G.A."/>
            <person name="Hochenegger N."/>
            <person name="Mach R.L."/>
            <person name="Mach-Aigner A.R."/>
            <person name="Javad Rahimi M."/>
            <person name="Salim K.A."/>
            <person name="Chan C.M."/>
            <person name="Lim L.B.L."/>
            <person name="Cai F."/>
            <person name="Druzhinina I.S."/>
            <person name="U'Ren J.M."/>
            <person name="Derntl C."/>
        </authorList>
    </citation>
    <scope>NUCLEOTIDE SEQUENCE</scope>
    <source>
        <strain evidence="4">TUCIM 5799</strain>
    </source>
</reference>
<dbReference type="Proteomes" id="UP000829685">
    <property type="component" value="Unassembled WGS sequence"/>
</dbReference>
<feature type="region of interest" description="Disordered" evidence="2">
    <location>
        <begin position="294"/>
        <end position="313"/>
    </location>
</feature>
<accession>A0A9P9W9M6</accession>
<dbReference type="EMBL" id="JAFIMR010000059">
    <property type="protein sequence ID" value="KAI1852975.1"/>
    <property type="molecule type" value="Genomic_DNA"/>
</dbReference>
<evidence type="ECO:0000256" key="2">
    <source>
        <dbReference type="SAM" id="MobiDB-lite"/>
    </source>
</evidence>
<feature type="coiled-coil region" evidence="1">
    <location>
        <begin position="205"/>
        <end position="239"/>
    </location>
</feature>
<keyword evidence="1" id="KW-0175">Coiled coil</keyword>
<proteinExistence type="predicted"/>
<name>A0A9P9W9M6_9PEZI</name>
<keyword evidence="3" id="KW-0472">Membrane</keyword>
<evidence type="ECO:0000256" key="1">
    <source>
        <dbReference type="SAM" id="Coils"/>
    </source>
</evidence>
<evidence type="ECO:0000313" key="5">
    <source>
        <dbReference type="Proteomes" id="UP000829685"/>
    </source>
</evidence>
<keyword evidence="5" id="KW-1185">Reference proteome</keyword>
<evidence type="ECO:0000256" key="3">
    <source>
        <dbReference type="SAM" id="Phobius"/>
    </source>
</evidence>
<feature type="compositionally biased region" description="Basic and acidic residues" evidence="2">
    <location>
        <begin position="297"/>
        <end position="313"/>
    </location>
</feature>
<dbReference type="AlphaFoldDB" id="A0A9P9W9M6"/>
<organism evidence="4 5">
    <name type="scientific">Neoarthrinium moseri</name>
    <dbReference type="NCBI Taxonomy" id="1658444"/>
    <lineage>
        <taxon>Eukaryota</taxon>
        <taxon>Fungi</taxon>
        <taxon>Dikarya</taxon>
        <taxon>Ascomycota</taxon>
        <taxon>Pezizomycotina</taxon>
        <taxon>Sordariomycetes</taxon>
        <taxon>Xylariomycetidae</taxon>
        <taxon>Amphisphaeriales</taxon>
        <taxon>Apiosporaceae</taxon>
        <taxon>Neoarthrinium</taxon>
    </lineage>
</organism>
<keyword evidence="3" id="KW-1133">Transmembrane helix</keyword>
<evidence type="ECO:0000313" key="4">
    <source>
        <dbReference type="EMBL" id="KAI1852975.1"/>
    </source>
</evidence>
<gene>
    <name evidence="4" type="ORF">JX265_012864</name>
</gene>
<protein>
    <submittedName>
        <fullName evidence="4">Uncharacterized protein</fullName>
    </submittedName>
</protein>
<comment type="caution">
    <text evidence="4">The sequence shown here is derived from an EMBL/GenBank/DDBJ whole genome shotgun (WGS) entry which is preliminary data.</text>
</comment>